<keyword evidence="2" id="KW-0902">Two-component regulatory system</keyword>
<dbReference type="SMART" id="SM00862">
    <property type="entry name" value="Trans_reg_C"/>
    <property type="match status" value="1"/>
</dbReference>
<dbReference type="Proteomes" id="UP001303236">
    <property type="component" value="Chromosome"/>
</dbReference>
<evidence type="ECO:0000256" key="3">
    <source>
        <dbReference type="ARBA" id="ARBA00023015"/>
    </source>
</evidence>
<dbReference type="CDD" id="cd15831">
    <property type="entry name" value="BTAD"/>
    <property type="match status" value="1"/>
</dbReference>
<gene>
    <name evidence="8" type="ORF">RI138_30115</name>
</gene>
<feature type="DNA-binding region" description="OmpR/PhoB-type" evidence="6">
    <location>
        <begin position="1"/>
        <end position="79"/>
    </location>
</feature>
<feature type="domain" description="OmpR/PhoB-type" evidence="7">
    <location>
        <begin position="1"/>
        <end position="79"/>
    </location>
</feature>
<dbReference type="EMBL" id="CP134500">
    <property type="protein sequence ID" value="WNF30742.1"/>
    <property type="molecule type" value="Genomic_DNA"/>
</dbReference>
<dbReference type="PANTHER" id="PTHR35807:SF1">
    <property type="entry name" value="TRANSCRIPTIONAL REGULATOR REDD"/>
    <property type="match status" value="1"/>
</dbReference>
<dbReference type="SUPFAM" id="SSF48452">
    <property type="entry name" value="TPR-like"/>
    <property type="match status" value="1"/>
</dbReference>
<evidence type="ECO:0000259" key="7">
    <source>
        <dbReference type="PROSITE" id="PS51755"/>
    </source>
</evidence>
<reference evidence="8 9" key="1">
    <citation type="submission" date="2023-09" db="EMBL/GenBank/DDBJ databases">
        <title>Genome completion map analysis of the actinomycetes C11-1.</title>
        <authorList>
            <person name="Qin P."/>
            <person name="Guan P."/>
        </authorList>
    </citation>
    <scope>NUCLEOTIDE SEQUENCE [LARGE SCALE GENOMIC DNA]</scope>
    <source>
        <strain evidence="8 9">C11-1</strain>
    </source>
</reference>
<dbReference type="Gene3D" id="1.25.40.10">
    <property type="entry name" value="Tetratricopeptide repeat domain"/>
    <property type="match status" value="1"/>
</dbReference>
<keyword evidence="5" id="KW-0804">Transcription</keyword>
<protein>
    <submittedName>
        <fullName evidence="8">AfsR/SARP family transcriptional regulator</fullName>
    </submittedName>
</protein>
<keyword evidence="9" id="KW-1185">Reference proteome</keyword>
<evidence type="ECO:0000256" key="5">
    <source>
        <dbReference type="ARBA" id="ARBA00023163"/>
    </source>
</evidence>
<evidence type="ECO:0000256" key="1">
    <source>
        <dbReference type="ARBA" id="ARBA00005820"/>
    </source>
</evidence>
<comment type="similarity">
    <text evidence="1">Belongs to the AfsR/DnrI/RedD regulatory family.</text>
</comment>
<accession>A0ABY9W6B4</accession>
<dbReference type="InterPro" id="IPR011990">
    <property type="entry name" value="TPR-like_helical_dom_sf"/>
</dbReference>
<evidence type="ECO:0000256" key="6">
    <source>
        <dbReference type="PROSITE-ProRule" id="PRU01091"/>
    </source>
</evidence>
<dbReference type="InterPro" id="IPR001867">
    <property type="entry name" value="OmpR/PhoB-type_DNA-bd"/>
</dbReference>
<evidence type="ECO:0000256" key="4">
    <source>
        <dbReference type="ARBA" id="ARBA00023125"/>
    </source>
</evidence>
<dbReference type="Pfam" id="PF00486">
    <property type="entry name" value="Trans_reg_C"/>
    <property type="match status" value="1"/>
</dbReference>
<keyword evidence="3" id="KW-0805">Transcription regulation</keyword>
<evidence type="ECO:0000256" key="2">
    <source>
        <dbReference type="ARBA" id="ARBA00023012"/>
    </source>
</evidence>
<organism evidence="8 9">
    <name type="scientific">Streptomyces durocortorensis</name>
    <dbReference type="NCBI Taxonomy" id="2811104"/>
    <lineage>
        <taxon>Bacteria</taxon>
        <taxon>Bacillati</taxon>
        <taxon>Actinomycetota</taxon>
        <taxon>Actinomycetes</taxon>
        <taxon>Kitasatosporales</taxon>
        <taxon>Streptomycetaceae</taxon>
        <taxon>Streptomyces</taxon>
    </lineage>
</organism>
<dbReference type="InterPro" id="IPR051677">
    <property type="entry name" value="AfsR-DnrI-RedD_regulator"/>
</dbReference>
<dbReference type="PANTHER" id="PTHR35807">
    <property type="entry name" value="TRANSCRIPTIONAL REGULATOR REDD-RELATED"/>
    <property type="match status" value="1"/>
</dbReference>
<name>A0ABY9W6B4_9ACTN</name>
<keyword evidence="4 6" id="KW-0238">DNA-binding</keyword>
<dbReference type="Pfam" id="PF03704">
    <property type="entry name" value="BTAD"/>
    <property type="match status" value="1"/>
</dbReference>
<dbReference type="Gene3D" id="1.10.10.10">
    <property type="entry name" value="Winged helix-like DNA-binding domain superfamily/Winged helix DNA-binding domain"/>
    <property type="match status" value="1"/>
</dbReference>
<evidence type="ECO:0000313" key="9">
    <source>
        <dbReference type="Proteomes" id="UP001303236"/>
    </source>
</evidence>
<dbReference type="InterPro" id="IPR016032">
    <property type="entry name" value="Sig_transdc_resp-reg_C-effctor"/>
</dbReference>
<dbReference type="InterPro" id="IPR036388">
    <property type="entry name" value="WH-like_DNA-bd_sf"/>
</dbReference>
<evidence type="ECO:0000313" key="8">
    <source>
        <dbReference type="EMBL" id="WNF30742.1"/>
    </source>
</evidence>
<dbReference type="InterPro" id="IPR005158">
    <property type="entry name" value="BTAD"/>
</dbReference>
<dbReference type="SUPFAM" id="SSF46894">
    <property type="entry name" value="C-terminal effector domain of the bipartite response regulators"/>
    <property type="match status" value="1"/>
</dbReference>
<dbReference type="SMART" id="SM01043">
    <property type="entry name" value="BTAD"/>
    <property type="match status" value="1"/>
</dbReference>
<sequence length="237" mass="26312">MRVTVPGRRQQGMLAALALQSGRIVAAEQLIRAVWYDSPPRTATGQVQTGIWMLRTALVTAGAPSEVVQSHATGYRLNADLCSVDVALYRARLASARAIHRRGWPDEAARLVRSAQDLWRGPALADIPHQGLRSCSMRLEEEHVAAVHYRASLELQLGRHEEVIPELFELVDHYPLRESLHADLMLALYRSGRQADALEVFHSVRRTLSEELGIDPGPVLRTLAQAILRQDSTLLPA</sequence>
<dbReference type="PROSITE" id="PS51755">
    <property type="entry name" value="OMPR_PHOB"/>
    <property type="match status" value="1"/>
</dbReference>
<proteinExistence type="inferred from homology"/>